<feature type="domain" description="Helicase C-terminal" evidence="3">
    <location>
        <begin position="384"/>
        <end position="578"/>
    </location>
</feature>
<gene>
    <name evidence="4" type="primary">hsdR2</name>
    <name evidence="4" type="ORF">AACT_2525</name>
</gene>
<dbReference type="SMART" id="SM00487">
    <property type="entry name" value="DEXDc"/>
    <property type="match status" value="1"/>
</dbReference>
<dbReference type="Pfam" id="PF08463">
    <property type="entry name" value="EcoEI_R_C"/>
    <property type="match status" value="1"/>
</dbReference>
<dbReference type="NCBIfam" id="NF046051">
    <property type="entry name" value="restrict_EcoAI"/>
    <property type="match status" value="1"/>
</dbReference>
<accession>A0A6M8EDK8</accession>
<dbReference type="InterPro" id="IPR013670">
    <property type="entry name" value="EcoEI_R_C_dom"/>
</dbReference>
<dbReference type="GO" id="GO:0003677">
    <property type="term" value="F:DNA binding"/>
    <property type="evidence" value="ECO:0007669"/>
    <property type="project" value="InterPro"/>
</dbReference>
<dbReference type="Proteomes" id="UP000503483">
    <property type="component" value="Chromosome"/>
</dbReference>
<evidence type="ECO:0000259" key="3">
    <source>
        <dbReference type="PROSITE" id="PS51194"/>
    </source>
</evidence>
<reference evidence="4 5" key="1">
    <citation type="submission" date="2019-08" db="EMBL/GenBank/DDBJ databases">
        <title>Complete genome sequence of Arcobacter acticola.</title>
        <authorList>
            <person name="Miller W."/>
        </authorList>
    </citation>
    <scope>NUCLEOTIDE SEQUENCE [LARGE SCALE GENOMIC DNA]</scope>
    <source>
        <strain evidence="4 5">KCTC 52212</strain>
    </source>
</reference>
<protein>
    <submittedName>
        <fullName evidence="4">Type I restriction/modification system, restriction subunit</fullName>
    </submittedName>
</protein>
<evidence type="ECO:0000313" key="5">
    <source>
        <dbReference type="Proteomes" id="UP000503483"/>
    </source>
</evidence>
<proteinExistence type="predicted"/>
<dbReference type="InterPro" id="IPR027417">
    <property type="entry name" value="P-loop_NTPase"/>
</dbReference>
<feature type="region of interest" description="Disordered" evidence="1">
    <location>
        <begin position="562"/>
        <end position="599"/>
    </location>
</feature>
<dbReference type="RefSeq" id="WP_228720492.1">
    <property type="nucleotide sequence ID" value="NZ_CP042652.1"/>
</dbReference>
<dbReference type="GO" id="GO:0005524">
    <property type="term" value="F:ATP binding"/>
    <property type="evidence" value="ECO:0007669"/>
    <property type="project" value="InterPro"/>
</dbReference>
<feature type="compositionally biased region" description="Basic and acidic residues" evidence="1">
    <location>
        <begin position="583"/>
        <end position="599"/>
    </location>
</feature>
<dbReference type="PROSITE" id="PS51192">
    <property type="entry name" value="HELICASE_ATP_BIND_1"/>
    <property type="match status" value="1"/>
</dbReference>
<name>A0A6M8EDK8_9BACT</name>
<dbReference type="InterPro" id="IPR014001">
    <property type="entry name" value="Helicase_ATP-bd"/>
</dbReference>
<dbReference type="Gene3D" id="3.40.50.300">
    <property type="entry name" value="P-loop containing nucleotide triphosphate hydrolases"/>
    <property type="match status" value="2"/>
</dbReference>
<dbReference type="Gene3D" id="3.90.1570.30">
    <property type="match status" value="1"/>
</dbReference>
<evidence type="ECO:0000256" key="1">
    <source>
        <dbReference type="SAM" id="MobiDB-lite"/>
    </source>
</evidence>
<dbReference type="InterPro" id="IPR050742">
    <property type="entry name" value="Helicase_Restrict-Modif_Enz"/>
</dbReference>
<dbReference type="InterPro" id="IPR006935">
    <property type="entry name" value="Helicase/UvrB_N"/>
</dbReference>
<dbReference type="InterPro" id="IPR001650">
    <property type="entry name" value="Helicase_C-like"/>
</dbReference>
<dbReference type="SUPFAM" id="SSF52540">
    <property type="entry name" value="P-loop containing nucleoside triphosphate hydrolases"/>
    <property type="match status" value="2"/>
</dbReference>
<dbReference type="AlphaFoldDB" id="A0A6M8EDK8"/>
<evidence type="ECO:0000259" key="2">
    <source>
        <dbReference type="PROSITE" id="PS51192"/>
    </source>
</evidence>
<feature type="domain" description="Helicase ATP-binding" evidence="2">
    <location>
        <begin position="161"/>
        <end position="346"/>
    </location>
</feature>
<dbReference type="KEGG" id="paco:AACT_2525"/>
<dbReference type="EMBL" id="CP042652">
    <property type="protein sequence ID" value="QKE29613.1"/>
    <property type="molecule type" value="Genomic_DNA"/>
</dbReference>
<dbReference type="CDD" id="cd18799">
    <property type="entry name" value="SF2_C_EcoAI-like"/>
    <property type="match status" value="1"/>
</dbReference>
<dbReference type="GO" id="GO:0016787">
    <property type="term" value="F:hydrolase activity"/>
    <property type="evidence" value="ECO:0007669"/>
    <property type="project" value="InterPro"/>
</dbReference>
<dbReference type="CDD" id="cd18032">
    <property type="entry name" value="DEXHc_RE_I_III_res"/>
    <property type="match status" value="1"/>
</dbReference>
<dbReference type="REBASE" id="396594">
    <property type="entry name" value="Pac52212ORF2523P"/>
</dbReference>
<dbReference type="Pfam" id="PF00271">
    <property type="entry name" value="Helicase_C"/>
    <property type="match status" value="1"/>
</dbReference>
<dbReference type="GO" id="GO:0005829">
    <property type="term" value="C:cytosol"/>
    <property type="evidence" value="ECO:0007669"/>
    <property type="project" value="TreeGrafter"/>
</dbReference>
<organism evidence="4 5">
    <name type="scientific">Arcobacter acticola</name>
    <dbReference type="NCBI Taxonomy" id="1849015"/>
    <lineage>
        <taxon>Bacteria</taxon>
        <taxon>Pseudomonadati</taxon>
        <taxon>Campylobacterota</taxon>
        <taxon>Epsilonproteobacteria</taxon>
        <taxon>Campylobacterales</taxon>
        <taxon>Arcobacteraceae</taxon>
        <taxon>Arcobacter</taxon>
    </lineage>
</organism>
<dbReference type="GO" id="GO:0006304">
    <property type="term" value="P:DNA modification"/>
    <property type="evidence" value="ECO:0007669"/>
    <property type="project" value="InterPro"/>
</dbReference>
<dbReference type="PANTHER" id="PTHR47396:SF1">
    <property type="entry name" value="ATP-DEPENDENT HELICASE IRC3-RELATED"/>
    <property type="match status" value="1"/>
</dbReference>
<dbReference type="PANTHER" id="PTHR47396">
    <property type="entry name" value="TYPE I RESTRICTION ENZYME ECOKI R PROTEIN"/>
    <property type="match status" value="1"/>
</dbReference>
<sequence length="795" mass="92431">MTESDTRSKLIDPKLKESNWTENNIVREYFFTDGRKLIGNKRGKRYFVDYLLSFKNTNLAIVEAKADDKDALDGLQQSIEYAKKLKIDFVYATNGLKIFEHSLIEGNGKWIDSYPTPQELFERKFGKIDTKVETTITYPFHLEDGMKPRFYQQIAVQKAIEAIANNKDRVLLTLATGTGKTYIAFQIVYRLFQSKWNKDGSNRRPKILFLADRNILKSQAINQFNSMEKDIVEITGKEIRKRGGKVPTNANVFFAIYQSIAENKKQIENTQEDEEDDVSGYYKQYPKNFFDLIIIDECHRGSANDESSWRDILNHFTSATHLGLTATPKRDDNGDTYKYFGDPIYEYSLKDGINDGFLTPYKVKRVQTNIDEYKFDPNDIITGELKENIVKLEQFEKQVIIPKRTRLIARTILNNINPMDKTIVFCVNQQHASEMKIAIDKYKTIKDNSYCVRVTSDEGEIGRNFLEDFQNNDKDIPTILTSSKMLTTGVDAKNVRNVVLTAPIRSMTEFKQIIGRGTRVFEGKDFFTIIDFVGATNLFYDKEWDDNKDKLKEDIEDIIATDNELDKDKPDTNQNDYELQDNQEDKVSDIESEYEARTSDEKQKNEKVIIDIKGKKLKVINIETTYVGDDGKPLKTNEYLELLIGILGKFYNDEQGLREIWSSPKNRKDLLNKLREMNIDESQLNDLKEIFEAQNSDIYDVLAHISFNLDIKTRSERVIAVESSTFVEKYHNEKAKEFIEFILERYKKDGVKELDEDKLSDLVKLSGFDRSELRQSFGNYNIRDEYFGLQREIYK</sequence>
<evidence type="ECO:0000313" key="4">
    <source>
        <dbReference type="EMBL" id="QKE29613.1"/>
    </source>
</evidence>
<keyword evidence="5" id="KW-1185">Reference proteome</keyword>
<dbReference type="PROSITE" id="PS51194">
    <property type="entry name" value="HELICASE_CTER"/>
    <property type="match status" value="1"/>
</dbReference>
<dbReference type="Pfam" id="PF04851">
    <property type="entry name" value="ResIII"/>
    <property type="match status" value="1"/>
</dbReference>